<evidence type="ECO:0000256" key="10">
    <source>
        <dbReference type="SAM" id="Phobius"/>
    </source>
</evidence>
<keyword evidence="3" id="KW-0813">Transport</keyword>
<evidence type="ECO:0000256" key="2">
    <source>
        <dbReference type="ARBA" id="ARBA00007079"/>
    </source>
</evidence>
<evidence type="ECO:0000256" key="3">
    <source>
        <dbReference type="ARBA" id="ARBA00022448"/>
    </source>
</evidence>
<dbReference type="Proteomes" id="UP000026915">
    <property type="component" value="Chromosome 9"/>
</dbReference>
<dbReference type="Gramene" id="EOY33298">
    <property type="protein sequence ID" value="EOY33298"/>
    <property type="gene ID" value="TCM_041253"/>
</dbReference>
<feature type="transmembrane region" description="Helical" evidence="10">
    <location>
        <begin position="84"/>
        <end position="103"/>
    </location>
</feature>
<dbReference type="eggNOG" id="KOG4711">
    <property type="taxonomic scope" value="Eukaryota"/>
</dbReference>
<sequence>MDLASAVKNNEVVDGHSTRGWELVQALPGKLRTNVSEFPGKIKKLGQGDPRRIVHSFKVGLAITLVSLFYYFDPLYVGFGSSAIWAVLTVVVVFEFSVGATLGKGLNRGLATFLAGTLGFGAHHLATLPGEKVQPILLGLFVFFLATTVSFIRFFPRMKARYDYGLVIFILTFCLISVSGYRDEEVLEMAHKRVSTILIGGFTALSVCIFICPVWAGEDLHNLAANNIEKLANFLEGFGDEYFKKSGDRESNKASLQGYKSILNSKQTEESLANFARWEPRHGQFKFRHPWKQYLKIGSLTRQCAYRVEALNGYLNSDVQAPPEIHGKIQEACIKMSSESGKALQEIASAIRKMTPPSSDCPYIRKSKNTANSLKSLLKTGWCKDIDLLETVAVATIASLLLDVLSSIEKISESIHELASLAHFNSVEPDVANGKPRLNQQGQVQSSSNSVDLPHHRVITIE</sequence>
<dbReference type="GO" id="GO:0009705">
    <property type="term" value="C:plant-type vacuole membrane"/>
    <property type="evidence" value="ECO:0000318"/>
    <property type="project" value="GO_Central"/>
</dbReference>
<comment type="similarity">
    <text evidence="2">Belongs to the aromatic acid exporter (TC 2.A.85) family.</text>
</comment>
<evidence type="ECO:0000256" key="4">
    <source>
        <dbReference type="ARBA" id="ARBA00022692"/>
    </source>
</evidence>
<feature type="region of interest" description="Disordered" evidence="9">
    <location>
        <begin position="432"/>
        <end position="453"/>
    </location>
</feature>
<keyword evidence="7 10" id="KW-0472">Membrane</keyword>
<feature type="transmembrane region" description="Helical" evidence="10">
    <location>
        <begin position="136"/>
        <end position="155"/>
    </location>
</feature>
<evidence type="ECO:0000256" key="6">
    <source>
        <dbReference type="ARBA" id="ARBA00023065"/>
    </source>
</evidence>
<keyword evidence="6" id="KW-0406">Ion transport</keyword>
<evidence type="ECO:0000256" key="8">
    <source>
        <dbReference type="ARBA" id="ARBA00023303"/>
    </source>
</evidence>
<dbReference type="EMBL" id="CM001887">
    <property type="protein sequence ID" value="EOY33298.1"/>
    <property type="molecule type" value="Genomic_DNA"/>
</dbReference>
<dbReference type="AlphaFoldDB" id="A0A061GV68"/>
<keyword evidence="12" id="KW-1185">Reference proteome</keyword>
<evidence type="ECO:0000256" key="1">
    <source>
        <dbReference type="ARBA" id="ARBA00004141"/>
    </source>
</evidence>
<dbReference type="OMA" id="HVQFKSA"/>
<accession>A0A061GV68</accession>
<dbReference type="HOGENOM" id="CLU_020841_2_2_1"/>
<protein>
    <submittedName>
        <fullName evidence="11">Aluminum activated malate transporter family protein</fullName>
    </submittedName>
</protein>
<dbReference type="STRING" id="3641.A0A061GV68"/>
<proteinExistence type="inferred from homology"/>
<feature type="transmembrane region" description="Helical" evidence="10">
    <location>
        <begin position="53"/>
        <end position="72"/>
    </location>
</feature>
<feature type="transmembrane region" description="Helical" evidence="10">
    <location>
        <begin position="110"/>
        <end position="130"/>
    </location>
</feature>
<comment type="subcellular location">
    <subcellularLocation>
        <location evidence="1">Membrane</location>
        <topology evidence="1">Multi-pass membrane protein</topology>
    </subcellularLocation>
</comment>
<evidence type="ECO:0000256" key="5">
    <source>
        <dbReference type="ARBA" id="ARBA00022989"/>
    </source>
</evidence>
<name>A0A061GV68_THECC</name>
<keyword evidence="4 10" id="KW-0812">Transmembrane</keyword>
<dbReference type="Pfam" id="PF11744">
    <property type="entry name" value="ALMT"/>
    <property type="match status" value="1"/>
</dbReference>
<dbReference type="GO" id="GO:0034220">
    <property type="term" value="P:monoatomic ion transmembrane transport"/>
    <property type="evidence" value="ECO:0007669"/>
    <property type="project" value="UniProtKB-KW"/>
</dbReference>
<evidence type="ECO:0000256" key="7">
    <source>
        <dbReference type="ARBA" id="ARBA00023136"/>
    </source>
</evidence>
<gene>
    <name evidence="11" type="ORF">TCM_041253</name>
</gene>
<dbReference type="InParanoid" id="A0A061GV68"/>
<feature type="compositionally biased region" description="Low complexity" evidence="9">
    <location>
        <begin position="439"/>
        <end position="451"/>
    </location>
</feature>
<evidence type="ECO:0000256" key="9">
    <source>
        <dbReference type="SAM" id="MobiDB-lite"/>
    </source>
</evidence>
<dbReference type="PANTHER" id="PTHR31086">
    <property type="entry name" value="ALUMINUM-ACTIVATED MALATE TRANSPORTER 10"/>
    <property type="match status" value="1"/>
</dbReference>
<feature type="transmembrane region" description="Helical" evidence="10">
    <location>
        <begin position="162"/>
        <end position="182"/>
    </location>
</feature>
<keyword evidence="8" id="KW-0407">Ion channel</keyword>
<evidence type="ECO:0000313" key="12">
    <source>
        <dbReference type="Proteomes" id="UP000026915"/>
    </source>
</evidence>
<reference evidence="11 12" key="1">
    <citation type="journal article" date="2013" name="Genome Biol.">
        <title>The genome sequence of the most widely cultivated cacao type and its use to identify candidate genes regulating pod color.</title>
        <authorList>
            <person name="Motamayor J.C."/>
            <person name="Mockaitis K."/>
            <person name="Schmutz J."/>
            <person name="Haiminen N."/>
            <person name="Iii D.L."/>
            <person name="Cornejo O."/>
            <person name="Findley S.D."/>
            <person name="Zheng P."/>
            <person name="Utro F."/>
            <person name="Royaert S."/>
            <person name="Saski C."/>
            <person name="Jenkins J."/>
            <person name="Podicheti R."/>
            <person name="Zhao M."/>
            <person name="Scheffler B.E."/>
            <person name="Stack J.C."/>
            <person name="Feltus F.A."/>
            <person name="Mustiga G.M."/>
            <person name="Amores F."/>
            <person name="Phillips W."/>
            <person name="Marelli J.P."/>
            <person name="May G.D."/>
            <person name="Shapiro H."/>
            <person name="Ma J."/>
            <person name="Bustamante C.D."/>
            <person name="Schnell R.J."/>
            <person name="Main D."/>
            <person name="Gilbert D."/>
            <person name="Parida L."/>
            <person name="Kuhn D.N."/>
        </authorList>
    </citation>
    <scope>NUCLEOTIDE SEQUENCE [LARGE SCALE GENOMIC DNA]</scope>
    <source>
        <strain evidence="12">cv. Matina 1-6</strain>
    </source>
</reference>
<keyword evidence="5 10" id="KW-1133">Transmembrane helix</keyword>
<organism evidence="11 12">
    <name type="scientific">Theobroma cacao</name>
    <name type="common">Cacao</name>
    <name type="synonym">Cocoa</name>
    <dbReference type="NCBI Taxonomy" id="3641"/>
    <lineage>
        <taxon>Eukaryota</taxon>
        <taxon>Viridiplantae</taxon>
        <taxon>Streptophyta</taxon>
        <taxon>Embryophyta</taxon>
        <taxon>Tracheophyta</taxon>
        <taxon>Spermatophyta</taxon>
        <taxon>Magnoliopsida</taxon>
        <taxon>eudicotyledons</taxon>
        <taxon>Gunneridae</taxon>
        <taxon>Pentapetalae</taxon>
        <taxon>rosids</taxon>
        <taxon>malvids</taxon>
        <taxon>Malvales</taxon>
        <taxon>Malvaceae</taxon>
        <taxon>Byttnerioideae</taxon>
        <taxon>Theobroma</taxon>
    </lineage>
</organism>
<dbReference type="InterPro" id="IPR020966">
    <property type="entry name" value="ALMT"/>
</dbReference>
<evidence type="ECO:0000313" key="11">
    <source>
        <dbReference type="EMBL" id="EOY33298.1"/>
    </source>
</evidence>
<feature type="transmembrane region" description="Helical" evidence="10">
    <location>
        <begin position="194"/>
        <end position="216"/>
    </location>
</feature>
<dbReference type="GO" id="GO:0015743">
    <property type="term" value="P:malate transport"/>
    <property type="evidence" value="ECO:0007669"/>
    <property type="project" value="InterPro"/>
</dbReference>